<keyword evidence="2" id="KW-1185">Reference proteome</keyword>
<dbReference type="EMBL" id="FOMG01000044">
    <property type="protein sequence ID" value="SFD41708.1"/>
    <property type="molecule type" value="Genomic_DNA"/>
</dbReference>
<dbReference type="STRING" id="119641.SAMN05421842_14417"/>
<gene>
    <name evidence="1" type="ORF">SAMN05421842_14417</name>
</gene>
<proteinExistence type="predicted"/>
<organism evidence="1 2">
    <name type="scientific">Clostridium uliginosum</name>
    <dbReference type="NCBI Taxonomy" id="119641"/>
    <lineage>
        <taxon>Bacteria</taxon>
        <taxon>Bacillati</taxon>
        <taxon>Bacillota</taxon>
        <taxon>Clostridia</taxon>
        <taxon>Eubacteriales</taxon>
        <taxon>Clostridiaceae</taxon>
        <taxon>Clostridium</taxon>
    </lineage>
</organism>
<name>A0A1I1SAR9_9CLOT</name>
<sequence>MKTIYNPRLIFENDCFGNAVKRCIMYIGEEGEEVNLVDNMQNKN</sequence>
<evidence type="ECO:0000313" key="1">
    <source>
        <dbReference type="EMBL" id="SFD41708.1"/>
    </source>
</evidence>
<dbReference type="AlphaFoldDB" id="A0A1I1SAR9"/>
<protein>
    <submittedName>
        <fullName evidence="1">Uncharacterized protein</fullName>
    </submittedName>
</protein>
<reference evidence="1 2" key="1">
    <citation type="submission" date="2016-10" db="EMBL/GenBank/DDBJ databases">
        <authorList>
            <person name="de Groot N.N."/>
        </authorList>
    </citation>
    <scope>NUCLEOTIDE SEQUENCE [LARGE SCALE GENOMIC DNA]</scope>
    <source>
        <strain evidence="1 2">DSM 12992</strain>
    </source>
</reference>
<accession>A0A1I1SAR9</accession>
<dbReference type="Proteomes" id="UP000199263">
    <property type="component" value="Unassembled WGS sequence"/>
</dbReference>
<evidence type="ECO:0000313" key="2">
    <source>
        <dbReference type="Proteomes" id="UP000199263"/>
    </source>
</evidence>